<dbReference type="EMBL" id="JBHLVF010000011">
    <property type="protein sequence ID" value="MFC0391426.1"/>
    <property type="molecule type" value="Genomic_DNA"/>
</dbReference>
<organism evidence="1 2">
    <name type="scientific">Paenibacillus mendelii</name>
    <dbReference type="NCBI Taxonomy" id="206163"/>
    <lineage>
        <taxon>Bacteria</taxon>
        <taxon>Bacillati</taxon>
        <taxon>Bacillota</taxon>
        <taxon>Bacilli</taxon>
        <taxon>Bacillales</taxon>
        <taxon>Paenibacillaceae</taxon>
        <taxon>Paenibacillus</taxon>
    </lineage>
</organism>
<gene>
    <name evidence="1" type="ORF">ACFFJ8_08570</name>
</gene>
<dbReference type="RefSeq" id="WP_204819922.1">
    <property type="nucleotide sequence ID" value="NZ_JANHOF010000006.1"/>
</dbReference>
<sequence>MLSGLQGQEVTIHFLDGTSARSGTLEEIDANFVKYRDEFQVLYIPITSIRSVSVETKERQRPRVGFSQ</sequence>
<accession>A0ABV6J6D5</accession>
<reference evidence="1 2" key="1">
    <citation type="submission" date="2024-09" db="EMBL/GenBank/DDBJ databases">
        <authorList>
            <person name="Sun Q."/>
            <person name="Mori K."/>
        </authorList>
    </citation>
    <scope>NUCLEOTIDE SEQUENCE [LARGE SCALE GENOMIC DNA]</scope>
    <source>
        <strain evidence="1 2">CCM 4839</strain>
    </source>
</reference>
<name>A0ABV6J6D5_9BACL</name>
<evidence type="ECO:0000313" key="2">
    <source>
        <dbReference type="Proteomes" id="UP001589818"/>
    </source>
</evidence>
<proteinExistence type="predicted"/>
<keyword evidence="2" id="KW-1185">Reference proteome</keyword>
<comment type="caution">
    <text evidence="1">The sequence shown here is derived from an EMBL/GenBank/DDBJ whole genome shotgun (WGS) entry which is preliminary data.</text>
</comment>
<protein>
    <submittedName>
        <fullName evidence="1">Uncharacterized protein</fullName>
    </submittedName>
</protein>
<dbReference type="Proteomes" id="UP001589818">
    <property type="component" value="Unassembled WGS sequence"/>
</dbReference>
<evidence type="ECO:0000313" key="1">
    <source>
        <dbReference type="EMBL" id="MFC0391426.1"/>
    </source>
</evidence>